<dbReference type="RefSeq" id="WP_218139839.1">
    <property type="nucleotide sequence ID" value="NZ_FOCI01000006.1"/>
</dbReference>
<evidence type="ECO:0000313" key="3">
    <source>
        <dbReference type="Proteomes" id="UP000199585"/>
    </source>
</evidence>
<name>A0A1H8C5W2_9RHOB</name>
<organism evidence="2 3">
    <name type="scientific">Loktanella fryxellensis</name>
    <dbReference type="NCBI Taxonomy" id="245187"/>
    <lineage>
        <taxon>Bacteria</taxon>
        <taxon>Pseudomonadati</taxon>
        <taxon>Pseudomonadota</taxon>
        <taxon>Alphaproteobacteria</taxon>
        <taxon>Rhodobacterales</taxon>
        <taxon>Roseobacteraceae</taxon>
        <taxon>Loktanella</taxon>
    </lineage>
</organism>
<gene>
    <name evidence="2" type="ORF">SAMN04488003_10673</name>
</gene>
<accession>A0A1H8C5W2</accession>
<dbReference type="Proteomes" id="UP000199585">
    <property type="component" value="Unassembled WGS sequence"/>
</dbReference>
<evidence type="ECO:0000313" key="2">
    <source>
        <dbReference type="EMBL" id="SEM90473.1"/>
    </source>
</evidence>
<feature type="compositionally biased region" description="Polar residues" evidence="1">
    <location>
        <begin position="103"/>
        <end position="119"/>
    </location>
</feature>
<dbReference type="AlphaFoldDB" id="A0A1H8C5W2"/>
<proteinExistence type="predicted"/>
<sequence>MTSIPLVFDRHHILRSDDVPSDSVNPGAQVLAMLHPPALQQLLFPALSQWAVAAIGATARPVARRCTLPRDLRDLRAPVGQTARKGAIRRARPVGAKGGVRQSPFQSDSRPAQPTLRTA</sequence>
<dbReference type="EMBL" id="FOCI01000006">
    <property type="protein sequence ID" value="SEM90473.1"/>
    <property type="molecule type" value="Genomic_DNA"/>
</dbReference>
<keyword evidence="3" id="KW-1185">Reference proteome</keyword>
<reference evidence="2 3" key="1">
    <citation type="submission" date="2016-10" db="EMBL/GenBank/DDBJ databases">
        <authorList>
            <person name="de Groot N.N."/>
        </authorList>
    </citation>
    <scope>NUCLEOTIDE SEQUENCE [LARGE SCALE GENOMIC DNA]</scope>
    <source>
        <strain evidence="2 3">DSM 16213</strain>
    </source>
</reference>
<protein>
    <submittedName>
        <fullName evidence="2">Uncharacterized protein</fullName>
    </submittedName>
</protein>
<feature type="region of interest" description="Disordered" evidence="1">
    <location>
        <begin position="79"/>
        <end position="119"/>
    </location>
</feature>
<evidence type="ECO:0000256" key="1">
    <source>
        <dbReference type="SAM" id="MobiDB-lite"/>
    </source>
</evidence>